<dbReference type="OrthoDB" id="249703at2759"/>
<dbReference type="Gene3D" id="1.20.1050.10">
    <property type="match status" value="1"/>
</dbReference>
<reference evidence="7" key="1">
    <citation type="submission" date="2022-06" db="EMBL/GenBank/DDBJ databases">
        <title>Genome Sequence of Candolleomyces eurysporus.</title>
        <authorList>
            <person name="Buettner E."/>
        </authorList>
    </citation>
    <scope>NUCLEOTIDE SEQUENCE</scope>
    <source>
        <strain evidence="7">VTCC 930004</strain>
    </source>
</reference>
<feature type="domain" description="GST N-terminal" evidence="5">
    <location>
        <begin position="1"/>
        <end position="105"/>
    </location>
</feature>
<dbReference type="EC" id="2.5.1.18" evidence="2"/>
<dbReference type="PANTHER" id="PTHR43900:SF3">
    <property type="entry name" value="GLUTATHIONE S-TRANSFERASE RHO"/>
    <property type="match status" value="1"/>
</dbReference>
<dbReference type="Pfam" id="PF00043">
    <property type="entry name" value="GST_C"/>
    <property type="match status" value="1"/>
</dbReference>
<dbReference type="InterPro" id="IPR040079">
    <property type="entry name" value="Glutathione_S-Trfase"/>
</dbReference>
<dbReference type="InterPro" id="IPR036282">
    <property type="entry name" value="Glutathione-S-Trfase_C_sf"/>
</dbReference>
<protein>
    <recommendedName>
        <fullName evidence="2">glutathione transferase</fullName>
        <ecNumber evidence="2">2.5.1.18</ecNumber>
    </recommendedName>
</protein>
<dbReference type="AlphaFoldDB" id="A0A9W8MP70"/>
<evidence type="ECO:0000256" key="4">
    <source>
        <dbReference type="ARBA" id="ARBA00047960"/>
    </source>
</evidence>
<evidence type="ECO:0000259" key="6">
    <source>
        <dbReference type="PROSITE" id="PS50405"/>
    </source>
</evidence>
<accession>A0A9W8MP70</accession>
<dbReference type="GO" id="GO:0005737">
    <property type="term" value="C:cytoplasm"/>
    <property type="evidence" value="ECO:0007669"/>
    <property type="project" value="TreeGrafter"/>
</dbReference>
<evidence type="ECO:0000256" key="2">
    <source>
        <dbReference type="ARBA" id="ARBA00012452"/>
    </source>
</evidence>
<dbReference type="PANTHER" id="PTHR43900">
    <property type="entry name" value="GLUTATHIONE S-TRANSFERASE RHO"/>
    <property type="match status" value="1"/>
</dbReference>
<dbReference type="SUPFAM" id="SSF47616">
    <property type="entry name" value="GST C-terminal domain-like"/>
    <property type="match status" value="1"/>
</dbReference>
<sequence length="237" mass="26393">MVLTLYGHPSSTCTQLVATVFHEKQVPFELKVISFEKGEHKSANFLAKQPFGQVPYLVGVFVLIFANARCLTLAPNLRPQDDDGYIIYESRAIARYIEEKFAGQGTTLIPKDLKAKGQFEQAASVEASNFDPYVTALYFEKILKPYMGLTPDEATFNALIKKLEAKLDVYDQILSKQKYLGGDEFTAADLFHLPYGSLLPTIGSNAIESRPNVAKWFKSLQDRPSWQAVKDGIASTA</sequence>
<dbReference type="InterPro" id="IPR004046">
    <property type="entry name" value="GST_C"/>
</dbReference>
<comment type="caution">
    <text evidence="7">The sequence shown here is derived from an EMBL/GenBank/DDBJ whole genome shotgun (WGS) entry which is preliminary data.</text>
</comment>
<keyword evidence="3" id="KW-0808">Transferase</keyword>
<dbReference type="Pfam" id="PF13417">
    <property type="entry name" value="GST_N_3"/>
    <property type="match status" value="1"/>
</dbReference>
<dbReference type="EMBL" id="JANBPK010000413">
    <property type="protein sequence ID" value="KAJ2935664.1"/>
    <property type="molecule type" value="Genomic_DNA"/>
</dbReference>
<dbReference type="CDD" id="cd03187">
    <property type="entry name" value="GST_C_Phi"/>
    <property type="match status" value="1"/>
</dbReference>
<evidence type="ECO:0000313" key="7">
    <source>
        <dbReference type="EMBL" id="KAJ2935664.1"/>
    </source>
</evidence>
<organism evidence="7 8">
    <name type="scientific">Candolleomyces eurysporus</name>
    <dbReference type="NCBI Taxonomy" id="2828524"/>
    <lineage>
        <taxon>Eukaryota</taxon>
        <taxon>Fungi</taxon>
        <taxon>Dikarya</taxon>
        <taxon>Basidiomycota</taxon>
        <taxon>Agaricomycotina</taxon>
        <taxon>Agaricomycetes</taxon>
        <taxon>Agaricomycetidae</taxon>
        <taxon>Agaricales</taxon>
        <taxon>Agaricineae</taxon>
        <taxon>Psathyrellaceae</taxon>
        <taxon>Candolleomyces</taxon>
    </lineage>
</organism>
<dbReference type="PROSITE" id="PS50404">
    <property type="entry name" value="GST_NTER"/>
    <property type="match status" value="1"/>
</dbReference>
<dbReference type="Gene3D" id="3.40.30.10">
    <property type="entry name" value="Glutaredoxin"/>
    <property type="match status" value="1"/>
</dbReference>
<feature type="non-terminal residue" evidence="7">
    <location>
        <position position="1"/>
    </location>
</feature>
<dbReference type="GO" id="GO:0009636">
    <property type="term" value="P:response to toxic substance"/>
    <property type="evidence" value="ECO:0007669"/>
    <property type="project" value="UniProtKB-ARBA"/>
</dbReference>
<dbReference type="SFLD" id="SFLDS00019">
    <property type="entry name" value="Glutathione_Transferase_(cytos"/>
    <property type="match status" value="1"/>
</dbReference>
<gene>
    <name evidence="7" type="ORF">H1R20_g1429</name>
</gene>
<dbReference type="SFLD" id="SFLDG00358">
    <property type="entry name" value="Main_(cytGST)"/>
    <property type="match status" value="1"/>
</dbReference>
<evidence type="ECO:0000256" key="3">
    <source>
        <dbReference type="ARBA" id="ARBA00022679"/>
    </source>
</evidence>
<evidence type="ECO:0000256" key="1">
    <source>
        <dbReference type="ARBA" id="ARBA00010128"/>
    </source>
</evidence>
<name>A0A9W8MP70_9AGAR</name>
<dbReference type="GO" id="GO:0004364">
    <property type="term" value="F:glutathione transferase activity"/>
    <property type="evidence" value="ECO:0007669"/>
    <property type="project" value="UniProtKB-EC"/>
</dbReference>
<comment type="catalytic activity">
    <reaction evidence="4">
        <text>RX + glutathione = an S-substituted glutathione + a halide anion + H(+)</text>
        <dbReference type="Rhea" id="RHEA:16437"/>
        <dbReference type="ChEBI" id="CHEBI:15378"/>
        <dbReference type="ChEBI" id="CHEBI:16042"/>
        <dbReference type="ChEBI" id="CHEBI:17792"/>
        <dbReference type="ChEBI" id="CHEBI:57925"/>
        <dbReference type="ChEBI" id="CHEBI:90779"/>
        <dbReference type="EC" id="2.5.1.18"/>
    </reaction>
</comment>
<dbReference type="Proteomes" id="UP001140091">
    <property type="component" value="Unassembled WGS sequence"/>
</dbReference>
<dbReference type="FunFam" id="1.20.1050.10:FF:000004">
    <property type="entry name" value="Glutathione S-transferase F2"/>
    <property type="match status" value="1"/>
</dbReference>
<dbReference type="InterPro" id="IPR036249">
    <property type="entry name" value="Thioredoxin-like_sf"/>
</dbReference>
<dbReference type="InterPro" id="IPR004045">
    <property type="entry name" value="Glutathione_S-Trfase_N"/>
</dbReference>
<dbReference type="GO" id="GO:0043295">
    <property type="term" value="F:glutathione binding"/>
    <property type="evidence" value="ECO:0007669"/>
    <property type="project" value="TreeGrafter"/>
</dbReference>
<dbReference type="InterPro" id="IPR034347">
    <property type="entry name" value="GST_Phi_C"/>
</dbReference>
<dbReference type="PROSITE" id="PS50405">
    <property type="entry name" value="GST_CTER"/>
    <property type="match status" value="1"/>
</dbReference>
<evidence type="ECO:0000313" key="8">
    <source>
        <dbReference type="Proteomes" id="UP001140091"/>
    </source>
</evidence>
<keyword evidence="8" id="KW-1185">Reference proteome</keyword>
<dbReference type="GO" id="GO:0006749">
    <property type="term" value="P:glutathione metabolic process"/>
    <property type="evidence" value="ECO:0007669"/>
    <property type="project" value="TreeGrafter"/>
</dbReference>
<dbReference type="SUPFAM" id="SSF52833">
    <property type="entry name" value="Thioredoxin-like"/>
    <property type="match status" value="1"/>
</dbReference>
<evidence type="ECO:0000259" key="5">
    <source>
        <dbReference type="PROSITE" id="PS50404"/>
    </source>
</evidence>
<dbReference type="InterPro" id="IPR010987">
    <property type="entry name" value="Glutathione-S-Trfase_C-like"/>
</dbReference>
<proteinExistence type="inferred from homology"/>
<feature type="domain" description="GST C-terminal" evidence="6">
    <location>
        <begin position="112"/>
        <end position="237"/>
    </location>
</feature>
<comment type="similarity">
    <text evidence="1">Belongs to the GST superfamily. Phi family.</text>
</comment>